<comment type="pathway">
    <text evidence="15">Phospholipid metabolism.</text>
</comment>
<dbReference type="Pfam" id="PF03062">
    <property type="entry name" value="MBOAT"/>
    <property type="match status" value="1"/>
</dbReference>
<keyword evidence="8" id="KW-0256">Endoplasmic reticulum</keyword>
<evidence type="ECO:0000256" key="15">
    <source>
        <dbReference type="ARBA" id="ARBA00025707"/>
    </source>
</evidence>
<dbReference type="EC" id="2.3.1.23" evidence="16"/>
<dbReference type="GO" id="GO:0047184">
    <property type="term" value="F:1-acylglycerophosphocholine O-acyltransferase activity"/>
    <property type="evidence" value="ECO:0007669"/>
    <property type="project" value="UniProtKB-EC"/>
</dbReference>
<sequence>MSKNGLEMGVVGFISDLVSVREDGLRLLISILAGYPLAAIYRSFIYNKRPAIQHYFFIAVGVLLYIFNCGVAIYHSLFNLSVVLAHVGFMGHLLMGYWFAESARYDITWTTPFCIMTLRYIGLVMDVYDGKQNEKNLKSDQLKTAIKDPPSLVETAAFGLFFSGTLVGPQFTLSRFRSFVNGEFLDEKREVRSSSIMASIQRFVAGVSLLGLYGFLTHSLHRLSSITCPFLENYLEYLMVPSNYVSILHGFSSNGGICYSHRWDGTRDLNIIKWELGSDFQSVVESFNCGTNTFAKNHIFRRLKWLGNKYYSQAITLSYLAIWHGFHLGYFMLFFYEFTCMWAQGQLFALIKRTEGAEEFFKQSWTRPFTWLFGRITINISMAFGFLTFGLIKKEIWIVALKAMYFYGYIIYFVVLPASFALLWNVLPRKKSLKPKAT</sequence>
<dbReference type="EC" id="2.3.1.n6" evidence="17"/>
<evidence type="ECO:0000313" key="21">
    <source>
        <dbReference type="WBParaSite" id="jg12779"/>
    </source>
</evidence>
<keyword evidence="5" id="KW-0444">Lipid biosynthesis</keyword>
<comment type="pathway">
    <text evidence="3">Lipid metabolism; phospholipid metabolism.</text>
</comment>
<feature type="transmembrane region" description="Helical" evidence="19">
    <location>
        <begin position="25"/>
        <end position="44"/>
    </location>
</feature>
<evidence type="ECO:0000256" key="12">
    <source>
        <dbReference type="ARBA" id="ARBA00023209"/>
    </source>
</evidence>
<feature type="transmembrane region" description="Helical" evidence="19">
    <location>
        <begin position="80"/>
        <end position="100"/>
    </location>
</feature>
<keyword evidence="14" id="KW-0012">Acyltransferase</keyword>
<comment type="similarity">
    <text evidence="4">Belongs to the membrane-bound acyltransferase family.</text>
</comment>
<evidence type="ECO:0000256" key="10">
    <source>
        <dbReference type="ARBA" id="ARBA00023098"/>
    </source>
</evidence>
<evidence type="ECO:0000256" key="13">
    <source>
        <dbReference type="ARBA" id="ARBA00023264"/>
    </source>
</evidence>
<keyword evidence="11 19" id="KW-0472">Membrane</keyword>
<dbReference type="AlphaFoldDB" id="A0A915CVU8"/>
<proteinExistence type="inferred from homology"/>
<evidence type="ECO:0000256" key="6">
    <source>
        <dbReference type="ARBA" id="ARBA00022679"/>
    </source>
</evidence>
<dbReference type="PANTHER" id="PTHR13906:SF14">
    <property type="entry name" value="LYSOPHOSPHOLIPID ACYLTRANSFERASE 5"/>
    <property type="match status" value="1"/>
</dbReference>
<feature type="transmembrane region" description="Helical" evidence="19">
    <location>
        <begin position="56"/>
        <end position="74"/>
    </location>
</feature>
<evidence type="ECO:0000256" key="2">
    <source>
        <dbReference type="ARBA" id="ARBA00004240"/>
    </source>
</evidence>
<protein>
    <recommendedName>
        <fullName evidence="18">Lysophospholipid acyltransferase 5</fullName>
        <ecNumber evidence="16">2.3.1.23</ecNumber>
        <ecNumber evidence="17">2.3.1.n6</ecNumber>
    </recommendedName>
</protein>
<dbReference type="GO" id="GO:0006656">
    <property type="term" value="P:phosphatidylcholine biosynthetic process"/>
    <property type="evidence" value="ECO:0007669"/>
    <property type="project" value="TreeGrafter"/>
</dbReference>
<accession>A0A915CVU8</accession>
<comment type="subcellular location">
    <subcellularLocation>
        <location evidence="2">Endoplasmic reticulum</location>
    </subcellularLocation>
    <subcellularLocation>
        <location evidence="1">Membrane</location>
        <topology evidence="1">Multi-pass membrane protein</topology>
    </subcellularLocation>
</comment>
<evidence type="ECO:0000256" key="18">
    <source>
        <dbReference type="ARBA" id="ARBA00039721"/>
    </source>
</evidence>
<evidence type="ECO:0000256" key="19">
    <source>
        <dbReference type="SAM" id="Phobius"/>
    </source>
</evidence>
<feature type="transmembrane region" description="Helical" evidence="19">
    <location>
        <begin position="404"/>
        <end position="427"/>
    </location>
</feature>
<feature type="transmembrane region" description="Helical" evidence="19">
    <location>
        <begin position="310"/>
        <end position="326"/>
    </location>
</feature>
<reference evidence="21" key="1">
    <citation type="submission" date="2022-11" db="UniProtKB">
        <authorList>
            <consortium name="WormBaseParasite"/>
        </authorList>
    </citation>
    <scope>IDENTIFICATION</scope>
</reference>
<evidence type="ECO:0000256" key="1">
    <source>
        <dbReference type="ARBA" id="ARBA00004141"/>
    </source>
</evidence>
<dbReference type="GO" id="GO:0016020">
    <property type="term" value="C:membrane"/>
    <property type="evidence" value="ECO:0007669"/>
    <property type="project" value="UniProtKB-SubCell"/>
</dbReference>
<keyword evidence="12" id="KW-0594">Phospholipid biosynthesis</keyword>
<dbReference type="Proteomes" id="UP000887574">
    <property type="component" value="Unplaced"/>
</dbReference>
<evidence type="ECO:0000256" key="3">
    <source>
        <dbReference type="ARBA" id="ARBA00005074"/>
    </source>
</evidence>
<dbReference type="PANTHER" id="PTHR13906">
    <property type="entry name" value="PORCUPINE"/>
    <property type="match status" value="1"/>
</dbReference>
<keyword evidence="9 19" id="KW-1133">Transmembrane helix</keyword>
<dbReference type="InterPro" id="IPR004299">
    <property type="entry name" value="MBOAT_fam"/>
</dbReference>
<evidence type="ECO:0000256" key="16">
    <source>
        <dbReference type="ARBA" id="ARBA00026120"/>
    </source>
</evidence>
<evidence type="ECO:0000256" key="14">
    <source>
        <dbReference type="ARBA" id="ARBA00023315"/>
    </source>
</evidence>
<keyword evidence="10" id="KW-0443">Lipid metabolism</keyword>
<dbReference type="WBParaSite" id="jg12779">
    <property type="protein sequence ID" value="jg12779"/>
    <property type="gene ID" value="jg12779"/>
</dbReference>
<keyword evidence="7 19" id="KW-0812">Transmembrane</keyword>
<keyword evidence="6" id="KW-0808">Transferase</keyword>
<dbReference type="GO" id="GO:0005783">
    <property type="term" value="C:endoplasmic reticulum"/>
    <property type="evidence" value="ECO:0007669"/>
    <property type="project" value="UniProtKB-SubCell"/>
</dbReference>
<dbReference type="InterPro" id="IPR049941">
    <property type="entry name" value="LPLAT_7/PORCN-like"/>
</dbReference>
<dbReference type="GO" id="GO:0071617">
    <property type="term" value="F:lysophospholipid acyltransferase activity"/>
    <property type="evidence" value="ECO:0007669"/>
    <property type="project" value="TreeGrafter"/>
</dbReference>
<evidence type="ECO:0000256" key="9">
    <source>
        <dbReference type="ARBA" id="ARBA00022989"/>
    </source>
</evidence>
<keyword evidence="13" id="KW-1208">Phospholipid metabolism</keyword>
<evidence type="ECO:0000256" key="17">
    <source>
        <dbReference type="ARBA" id="ARBA00038923"/>
    </source>
</evidence>
<organism evidence="20 21">
    <name type="scientific">Ditylenchus dipsaci</name>
    <dbReference type="NCBI Taxonomy" id="166011"/>
    <lineage>
        <taxon>Eukaryota</taxon>
        <taxon>Metazoa</taxon>
        <taxon>Ecdysozoa</taxon>
        <taxon>Nematoda</taxon>
        <taxon>Chromadorea</taxon>
        <taxon>Rhabditida</taxon>
        <taxon>Tylenchina</taxon>
        <taxon>Tylenchomorpha</taxon>
        <taxon>Sphaerularioidea</taxon>
        <taxon>Anguinidae</taxon>
        <taxon>Anguininae</taxon>
        <taxon>Ditylenchus</taxon>
    </lineage>
</organism>
<evidence type="ECO:0000256" key="5">
    <source>
        <dbReference type="ARBA" id="ARBA00022516"/>
    </source>
</evidence>
<dbReference type="GO" id="GO:0030258">
    <property type="term" value="P:lipid modification"/>
    <property type="evidence" value="ECO:0007669"/>
    <property type="project" value="TreeGrafter"/>
</dbReference>
<evidence type="ECO:0000256" key="8">
    <source>
        <dbReference type="ARBA" id="ARBA00022824"/>
    </source>
</evidence>
<name>A0A915CVU8_9BILA</name>
<feature type="transmembrane region" description="Helical" evidence="19">
    <location>
        <begin position="372"/>
        <end position="392"/>
    </location>
</feature>
<evidence type="ECO:0000256" key="11">
    <source>
        <dbReference type="ARBA" id="ARBA00023136"/>
    </source>
</evidence>
<evidence type="ECO:0000313" key="20">
    <source>
        <dbReference type="Proteomes" id="UP000887574"/>
    </source>
</evidence>
<evidence type="ECO:0000256" key="7">
    <source>
        <dbReference type="ARBA" id="ARBA00022692"/>
    </source>
</evidence>
<keyword evidence="20" id="KW-1185">Reference proteome</keyword>
<evidence type="ECO:0000256" key="4">
    <source>
        <dbReference type="ARBA" id="ARBA00010323"/>
    </source>
</evidence>